<dbReference type="EMBL" id="CP132914">
    <property type="protein sequence ID" value="WMB73580.1"/>
    <property type="molecule type" value="Genomic_DNA"/>
</dbReference>
<dbReference type="PANTHER" id="PTHR42999:SF1">
    <property type="entry name" value="PENTAPEPTIDE REPEAT-CONTAINING PROTEIN"/>
    <property type="match status" value="1"/>
</dbReference>
<accession>A0AA50KEJ2</accession>
<dbReference type="AlphaFoldDB" id="A0AA50KEJ2"/>
<evidence type="ECO:0000313" key="1">
    <source>
        <dbReference type="EMBL" id="WMB73580.1"/>
    </source>
</evidence>
<dbReference type="InterPro" id="IPR052949">
    <property type="entry name" value="PA_immunity-related"/>
</dbReference>
<dbReference type="Pfam" id="PF13599">
    <property type="entry name" value="Pentapeptide_4"/>
    <property type="match status" value="2"/>
</dbReference>
<organism evidence="1">
    <name type="scientific">Shewanella oncorhynchi</name>
    <dbReference type="NCBI Taxonomy" id="2726434"/>
    <lineage>
        <taxon>Bacteria</taxon>
        <taxon>Pseudomonadati</taxon>
        <taxon>Pseudomonadota</taxon>
        <taxon>Gammaproteobacteria</taxon>
        <taxon>Alteromonadales</taxon>
        <taxon>Shewanellaceae</taxon>
        <taxon>Shewanella</taxon>
    </lineage>
</organism>
<dbReference type="Proteomes" id="UP001236800">
    <property type="component" value="Chromosome"/>
</dbReference>
<dbReference type="RefSeq" id="WP_107402699.1">
    <property type="nucleotide sequence ID" value="NZ_CP132914.1"/>
</dbReference>
<dbReference type="GeneID" id="301338090"/>
<dbReference type="PANTHER" id="PTHR42999">
    <property type="entry name" value="ANTIBIOTIC RESISTANCE PROTEIN MCBG"/>
    <property type="match status" value="1"/>
</dbReference>
<reference evidence="1" key="1">
    <citation type="submission" date="2023-08" db="EMBL/GenBank/DDBJ databases">
        <title>Complete genome sequence of Shewanella oncorhynchi Z-P2, a siderophore putrebactin-producing bacterium.</title>
        <authorList>
            <person name="Zhang Y."/>
        </authorList>
    </citation>
    <scope>NUCLEOTIDE SEQUENCE</scope>
    <source>
        <strain evidence="1">Z-P2</strain>
    </source>
</reference>
<dbReference type="Gene3D" id="2.160.20.80">
    <property type="entry name" value="E3 ubiquitin-protein ligase SopA"/>
    <property type="match status" value="1"/>
</dbReference>
<proteinExistence type="predicted"/>
<dbReference type="InterPro" id="IPR001646">
    <property type="entry name" value="5peptide_repeat"/>
</dbReference>
<protein>
    <submittedName>
        <fullName evidence="1">Pentapeptide repeat-containing protein</fullName>
    </submittedName>
</protein>
<dbReference type="SUPFAM" id="SSF141571">
    <property type="entry name" value="Pentapeptide repeat-like"/>
    <property type="match status" value="1"/>
</dbReference>
<gene>
    <name evidence="1" type="ORF">RA178_02860</name>
</gene>
<name>A0AA50KEJ2_9GAMM</name>
<sequence length="220" mass="24965">MSSQKEVPVLKQSVLAPSQLAQSAALQGNSFLSKQFNGLSELAQDLQGIEFEDCCFQDCHFSESTFRKCKFIDCRFVRCNLSLVKVPQCQFSGVEFEECKLVGIDWTRAAWSRLSFAAPFSFKQSILNDCSFLGLSLDEIIIEECKAHDVDFREGSFNQANFTYTDFSHSLFGRTQLLEADFSEASNYDIDIFNNKIKGAKFSRDEAIRLLNCLDIELMD</sequence>
<dbReference type="KEGG" id="sog:RA178_02860"/>